<dbReference type="InterPro" id="IPR036111">
    <property type="entry name" value="Mal/L-sulfo/L-lacto_DH-like_sf"/>
</dbReference>
<dbReference type="OMA" id="VLAHNCA"/>
<dbReference type="InParanoid" id="T0QSA5"/>
<dbReference type="GeneID" id="19942791"/>
<dbReference type="GO" id="GO:0016491">
    <property type="term" value="F:oxidoreductase activity"/>
    <property type="evidence" value="ECO:0007669"/>
    <property type="project" value="UniProtKB-KW"/>
</dbReference>
<dbReference type="EMBL" id="JH767135">
    <property type="protein sequence ID" value="EQC41004.1"/>
    <property type="molecule type" value="Genomic_DNA"/>
</dbReference>
<keyword evidence="2" id="KW-0560">Oxidoreductase</keyword>
<evidence type="ECO:0000256" key="2">
    <source>
        <dbReference type="ARBA" id="ARBA00023002"/>
    </source>
</evidence>
<sequence>MAPTVQVPVPELTAQTTKALRLLGYSETEATIIQRILLYAQLRGNTQGVVKLVTHALDKSPLSAAHPIRTTRETPTMAAIDGHQHCGMLVLQRATEVAIAKAKTAGVSVVTCRNYCTSTGAIGYYAQEMARQGCIGFVFSGSPELVAPTGSKMPLFGTNPLAMSFPRSDASEPLMMDLATSAISYYAVILAKIAKIAIPEGVAVDVNGATTTDPAAVHAILPFGGHKGSALALAVELLSAALAGGAIHDKDNANDWASCVVAIDPTLFHPQPGAFTSRVEQVLQRVKTADKMPNVDAIWLPGERGNAISKKHVAEGVIPMEASLWGQLQALTGGTPPSRL</sequence>
<dbReference type="Pfam" id="PF02615">
    <property type="entry name" value="Ldh_2"/>
    <property type="match status" value="1"/>
</dbReference>
<proteinExistence type="inferred from homology"/>
<keyword evidence="4" id="KW-1185">Reference proteome</keyword>
<accession>T0QSA5</accession>
<dbReference type="OrthoDB" id="3512640at2759"/>
<dbReference type="Proteomes" id="UP000030762">
    <property type="component" value="Unassembled WGS sequence"/>
</dbReference>
<evidence type="ECO:0000313" key="3">
    <source>
        <dbReference type="EMBL" id="EQC41004.1"/>
    </source>
</evidence>
<evidence type="ECO:0000256" key="1">
    <source>
        <dbReference type="ARBA" id="ARBA00006056"/>
    </source>
</evidence>
<dbReference type="AlphaFoldDB" id="T0QSA5"/>
<evidence type="ECO:0000313" key="4">
    <source>
        <dbReference type="Proteomes" id="UP000030762"/>
    </source>
</evidence>
<dbReference type="Gene3D" id="3.30.1370.60">
    <property type="entry name" value="Hypothetical oxidoreductase yiak, domain 2"/>
    <property type="match status" value="1"/>
</dbReference>
<evidence type="ECO:0008006" key="5">
    <source>
        <dbReference type="Google" id="ProtNLM"/>
    </source>
</evidence>
<dbReference type="InterPro" id="IPR043144">
    <property type="entry name" value="Mal/L-sulf/L-lact_DH-like_ah"/>
</dbReference>
<protein>
    <recommendedName>
        <fullName evidence="5">Malate/L-lactate dehydrogenase</fullName>
    </recommendedName>
</protein>
<organism evidence="3 4">
    <name type="scientific">Saprolegnia diclina (strain VS20)</name>
    <dbReference type="NCBI Taxonomy" id="1156394"/>
    <lineage>
        <taxon>Eukaryota</taxon>
        <taxon>Sar</taxon>
        <taxon>Stramenopiles</taxon>
        <taxon>Oomycota</taxon>
        <taxon>Saprolegniomycetes</taxon>
        <taxon>Saprolegniales</taxon>
        <taxon>Saprolegniaceae</taxon>
        <taxon>Saprolegnia</taxon>
    </lineage>
</organism>
<dbReference type="VEuPathDB" id="FungiDB:SDRG_02064"/>
<dbReference type="InterPro" id="IPR003767">
    <property type="entry name" value="Malate/L-lactate_DH-like"/>
</dbReference>
<dbReference type="SUPFAM" id="SSF89733">
    <property type="entry name" value="L-sulfolactate dehydrogenase-like"/>
    <property type="match status" value="1"/>
</dbReference>
<reference evidence="3 4" key="1">
    <citation type="submission" date="2012-04" db="EMBL/GenBank/DDBJ databases">
        <title>The Genome Sequence of Saprolegnia declina VS20.</title>
        <authorList>
            <consortium name="The Broad Institute Genome Sequencing Platform"/>
            <person name="Russ C."/>
            <person name="Nusbaum C."/>
            <person name="Tyler B."/>
            <person name="van West P."/>
            <person name="Dieguez-Uribeondo J."/>
            <person name="de Bruijn I."/>
            <person name="Tripathy S."/>
            <person name="Jiang R."/>
            <person name="Young S.K."/>
            <person name="Zeng Q."/>
            <person name="Gargeya S."/>
            <person name="Fitzgerald M."/>
            <person name="Haas B."/>
            <person name="Abouelleil A."/>
            <person name="Alvarado L."/>
            <person name="Arachchi H.M."/>
            <person name="Berlin A."/>
            <person name="Chapman S.B."/>
            <person name="Goldberg J."/>
            <person name="Griggs A."/>
            <person name="Gujja S."/>
            <person name="Hansen M."/>
            <person name="Howarth C."/>
            <person name="Imamovic A."/>
            <person name="Larimer J."/>
            <person name="McCowen C."/>
            <person name="Montmayeur A."/>
            <person name="Murphy C."/>
            <person name="Neiman D."/>
            <person name="Pearson M."/>
            <person name="Priest M."/>
            <person name="Roberts A."/>
            <person name="Saif S."/>
            <person name="Shea T."/>
            <person name="Sisk P."/>
            <person name="Sykes S."/>
            <person name="Wortman J."/>
            <person name="Nusbaum C."/>
            <person name="Birren B."/>
        </authorList>
    </citation>
    <scope>NUCLEOTIDE SEQUENCE [LARGE SCALE GENOMIC DNA]</scope>
    <source>
        <strain evidence="3 4">VS20</strain>
    </source>
</reference>
<dbReference type="STRING" id="1156394.T0QSA5"/>
<dbReference type="PANTHER" id="PTHR11091">
    <property type="entry name" value="OXIDOREDUCTASE-RELATED"/>
    <property type="match status" value="1"/>
</dbReference>
<gene>
    <name evidence="3" type="ORF">SDRG_02064</name>
</gene>
<dbReference type="InterPro" id="IPR043143">
    <property type="entry name" value="Mal/L-sulf/L-lact_DH-like_NADP"/>
</dbReference>
<dbReference type="RefSeq" id="XP_008605848.1">
    <property type="nucleotide sequence ID" value="XM_008607626.1"/>
</dbReference>
<dbReference type="Gene3D" id="1.10.1530.10">
    <property type="match status" value="1"/>
</dbReference>
<name>T0QSA5_SAPDV</name>
<dbReference type="eggNOG" id="ENOG502QRW5">
    <property type="taxonomic scope" value="Eukaryota"/>
</dbReference>
<comment type="similarity">
    <text evidence="1">Belongs to the LDH2/MDH2 oxidoreductase family.</text>
</comment>
<dbReference type="PANTHER" id="PTHR11091:SF0">
    <property type="entry name" value="MALATE DEHYDROGENASE"/>
    <property type="match status" value="1"/>
</dbReference>